<dbReference type="Gene3D" id="3.40.50.2300">
    <property type="match status" value="1"/>
</dbReference>
<dbReference type="InterPro" id="IPR001789">
    <property type="entry name" value="Sig_transdc_resp-reg_receiver"/>
</dbReference>
<dbReference type="PANTHER" id="PTHR43081:SF1">
    <property type="entry name" value="ADENYLATE CYCLASE, TERMINAL-DIFFERENTIATION SPECIFIC"/>
    <property type="match status" value="1"/>
</dbReference>
<feature type="domain" description="Guanylate cyclase" evidence="3">
    <location>
        <begin position="180"/>
        <end position="312"/>
    </location>
</feature>
<evidence type="ECO:0000259" key="2">
    <source>
        <dbReference type="PROSITE" id="PS50110"/>
    </source>
</evidence>
<dbReference type="SUPFAM" id="SSF55073">
    <property type="entry name" value="Nucleotide cyclase"/>
    <property type="match status" value="1"/>
</dbReference>
<evidence type="ECO:0000313" key="5">
    <source>
        <dbReference type="Proteomes" id="UP000030700"/>
    </source>
</evidence>
<dbReference type="InterPro" id="IPR050697">
    <property type="entry name" value="Adenylyl/Guanylyl_Cyclase_3/4"/>
</dbReference>
<dbReference type="GO" id="GO:0009190">
    <property type="term" value="P:cyclic nucleotide biosynthetic process"/>
    <property type="evidence" value="ECO:0007669"/>
    <property type="project" value="InterPro"/>
</dbReference>
<name>A0A081BR20_9BACT</name>
<feature type="modified residue" description="4-aspartylphosphate" evidence="1">
    <location>
        <position position="57"/>
    </location>
</feature>
<accession>A0A081BR20</accession>
<keyword evidence="1" id="KW-0597">Phosphoprotein</keyword>
<dbReference type="EMBL" id="DF820460">
    <property type="protein sequence ID" value="GAK53851.1"/>
    <property type="molecule type" value="Genomic_DNA"/>
</dbReference>
<dbReference type="GO" id="GO:0004016">
    <property type="term" value="F:adenylate cyclase activity"/>
    <property type="evidence" value="ECO:0007669"/>
    <property type="project" value="UniProtKB-ARBA"/>
</dbReference>
<dbReference type="AlphaFoldDB" id="A0A081BR20"/>
<dbReference type="GO" id="GO:0000160">
    <property type="term" value="P:phosphorelay signal transduction system"/>
    <property type="evidence" value="ECO:0007669"/>
    <property type="project" value="InterPro"/>
</dbReference>
<gene>
    <name evidence="4" type="ORF">U14_05125</name>
</gene>
<dbReference type="CDD" id="cd19920">
    <property type="entry name" value="REC_PA4781-like"/>
    <property type="match status" value="1"/>
</dbReference>
<proteinExistence type="predicted"/>
<organism evidence="4">
    <name type="scientific">Candidatus Moduliflexus flocculans</name>
    <dbReference type="NCBI Taxonomy" id="1499966"/>
    <lineage>
        <taxon>Bacteria</taxon>
        <taxon>Candidatus Moduliflexota</taxon>
        <taxon>Candidatus Moduliflexia</taxon>
        <taxon>Candidatus Moduliflexales</taxon>
        <taxon>Candidatus Moduliflexaceae</taxon>
    </lineage>
</organism>
<dbReference type="InterPro" id="IPR001054">
    <property type="entry name" value="A/G_cyclase"/>
</dbReference>
<dbReference type="Proteomes" id="UP000030700">
    <property type="component" value="Unassembled WGS sequence"/>
</dbReference>
<dbReference type="SUPFAM" id="SSF52172">
    <property type="entry name" value="CheY-like"/>
    <property type="match status" value="1"/>
</dbReference>
<dbReference type="Pfam" id="PF00211">
    <property type="entry name" value="Guanylate_cyc"/>
    <property type="match status" value="1"/>
</dbReference>
<evidence type="ECO:0000313" key="4">
    <source>
        <dbReference type="EMBL" id="GAK53851.1"/>
    </source>
</evidence>
<dbReference type="SMART" id="SM00448">
    <property type="entry name" value="REC"/>
    <property type="match status" value="1"/>
</dbReference>
<dbReference type="PROSITE" id="PS50125">
    <property type="entry name" value="GUANYLATE_CYCLASE_2"/>
    <property type="match status" value="1"/>
</dbReference>
<dbReference type="Pfam" id="PF00072">
    <property type="entry name" value="Response_reg"/>
    <property type="match status" value="1"/>
</dbReference>
<protein>
    <submittedName>
        <fullName evidence="4">Adenylate/Guanylate Cyclase</fullName>
    </submittedName>
</protein>
<dbReference type="InterPro" id="IPR029787">
    <property type="entry name" value="Nucleotide_cyclase"/>
</dbReference>
<dbReference type="CDD" id="cd07302">
    <property type="entry name" value="CHD"/>
    <property type="match status" value="1"/>
</dbReference>
<evidence type="ECO:0000259" key="3">
    <source>
        <dbReference type="PROSITE" id="PS50125"/>
    </source>
</evidence>
<reference evidence="4" key="1">
    <citation type="journal article" date="2015" name="PeerJ">
        <title>First genomic representation of candidate bacterial phylum KSB3 points to enhanced environmental sensing as a trigger of wastewater bulking.</title>
        <authorList>
            <person name="Sekiguchi Y."/>
            <person name="Ohashi A."/>
            <person name="Parks D.H."/>
            <person name="Yamauchi T."/>
            <person name="Tyson G.W."/>
            <person name="Hugenholtz P."/>
        </authorList>
    </citation>
    <scope>NUCLEOTIDE SEQUENCE [LARGE SCALE GENOMIC DNA]</scope>
</reference>
<dbReference type="PANTHER" id="PTHR43081">
    <property type="entry name" value="ADENYLATE CYCLASE, TERMINAL-DIFFERENTIATION SPECIFIC-RELATED"/>
    <property type="match status" value="1"/>
</dbReference>
<dbReference type="PROSITE" id="PS50110">
    <property type="entry name" value="RESPONSE_REGULATORY"/>
    <property type="match status" value="1"/>
</dbReference>
<dbReference type="STRING" id="1499966.U14_05125"/>
<evidence type="ECO:0000256" key="1">
    <source>
        <dbReference type="PROSITE-ProRule" id="PRU00169"/>
    </source>
</evidence>
<dbReference type="HOGENOM" id="CLU_000445_110_0_0"/>
<feature type="domain" description="Response regulatory" evidence="2">
    <location>
        <begin position="8"/>
        <end position="124"/>
    </location>
</feature>
<dbReference type="Gene3D" id="3.30.70.1230">
    <property type="entry name" value="Nucleotide cyclase"/>
    <property type="match status" value="1"/>
</dbReference>
<dbReference type="SMART" id="SM00044">
    <property type="entry name" value="CYCc"/>
    <property type="match status" value="1"/>
</dbReference>
<keyword evidence="5" id="KW-1185">Reference proteome</keyword>
<sequence length="475" mass="52621">MSNEDKALILIVDDNPQNLQVLGNLLREAGYRVAAAPNGKTALDFLQTRHPSCILLDVMMPEMDGFETCRRLKMQNALQGIPVIFITALADMKDKLQAFEVGGVDYITKPFQPEEVMARVGAHLRIQELQKHLKTANEALERRNRFIRETFGRYLSDDVVETILESPTGLERGGVKRVVTMLVTDLRGFTSLGEQLPAESVVEMINIYLETMTPIIFKYQGTIDDVFGDAIFALFGAPFARENDVERAVACALEMQIAMTTVNARNQAAGFPTIAMGIGIHTGSVVVGNIGSAQRMKYAVVGRHVNLTFRIESYTIGGQILISEQTRQACRSDLIIANPQKVRPKGVQAPITVYDVRGIEGEFSINLPEKTMQFVTLPQPLPAEILLLEGKHIEGATFSGRLVRIAEKIAELETSRELEPLNNLKMTLFQADGTVMSAELYAKVLERADAPQAFRIAFTSIPSDIKARFQTFTNS</sequence>
<dbReference type="InterPro" id="IPR011006">
    <property type="entry name" value="CheY-like_superfamily"/>
</dbReference>